<dbReference type="SUPFAM" id="SSF48208">
    <property type="entry name" value="Six-hairpin glycosidases"/>
    <property type="match status" value="1"/>
</dbReference>
<dbReference type="InterPro" id="IPR054363">
    <property type="entry name" value="GH95_cat"/>
</dbReference>
<feature type="domain" description="CBM6" evidence="2">
    <location>
        <begin position="738"/>
        <end position="862"/>
    </location>
</feature>
<dbReference type="SUPFAM" id="SSF49785">
    <property type="entry name" value="Galactose-binding domain-like"/>
    <property type="match status" value="2"/>
</dbReference>
<dbReference type="Proteomes" id="UP001597097">
    <property type="component" value="Unassembled WGS sequence"/>
</dbReference>
<dbReference type="Pfam" id="PF03422">
    <property type="entry name" value="CBM_6"/>
    <property type="match status" value="2"/>
</dbReference>
<dbReference type="InterPro" id="IPR008979">
    <property type="entry name" value="Galactose-bd-like_sf"/>
</dbReference>
<dbReference type="Gene3D" id="1.50.10.10">
    <property type="match status" value="1"/>
</dbReference>
<dbReference type="PROSITE" id="PS51175">
    <property type="entry name" value="CBM6"/>
    <property type="match status" value="2"/>
</dbReference>
<evidence type="ECO:0000313" key="4">
    <source>
        <dbReference type="Proteomes" id="UP001597097"/>
    </source>
</evidence>
<dbReference type="PANTHER" id="PTHR31084:SF0">
    <property type="entry name" value="ALPHA-L-FUCOSIDASE 2"/>
    <property type="match status" value="1"/>
</dbReference>
<dbReference type="PANTHER" id="PTHR31084">
    <property type="entry name" value="ALPHA-L-FUCOSIDASE 2"/>
    <property type="match status" value="1"/>
</dbReference>
<reference evidence="4" key="1">
    <citation type="journal article" date="2019" name="Int. J. Syst. Evol. Microbiol.">
        <title>The Global Catalogue of Microorganisms (GCM) 10K type strain sequencing project: providing services to taxonomists for standard genome sequencing and annotation.</title>
        <authorList>
            <consortium name="The Broad Institute Genomics Platform"/>
            <consortium name="The Broad Institute Genome Sequencing Center for Infectious Disease"/>
            <person name="Wu L."/>
            <person name="Ma J."/>
        </authorList>
    </citation>
    <scope>NUCLEOTIDE SEQUENCE [LARGE SCALE GENOMIC DNA]</scope>
    <source>
        <strain evidence="4">CGMCC 1.15399</strain>
    </source>
</reference>
<dbReference type="InterPro" id="IPR012341">
    <property type="entry name" value="6hp_glycosidase-like_sf"/>
</dbReference>
<comment type="caution">
    <text evidence="3">The sequence shown here is derived from an EMBL/GenBank/DDBJ whole genome shotgun (WGS) entry which is preliminary data.</text>
</comment>
<dbReference type="InterPro" id="IPR005084">
    <property type="entry name" value="CBM6"/>
</dbReference>
<feature type="region of interest" description="Disordered" evidence="1">
    <location>
        <begin position="158"/>
        <end position="182"/>
    </location>
</feature>
<sequence>AAPAHAEAPWTLDVRMTSDAQWAAFLREQDLRWAKLPTLWHEGPFLGDGLLGSMIYKEPDANKIRFTTQHGRVQDHRPEFGSGFGTCRLPVGHLTLDPVGTITAVDWRLSLWDAELTGTVTTSSGKITFTAFIHDELFVASASVTGSEQVRWTFHPEVADSPRQASEDPPSGYTHNPASTTKTTGDVKQVLQALVGGGQTATAYRQSGNLLLLSVAHSFPSSSAAETASLGKVQNAGTYDTLRAAHRTWWHAFYRKSFVSIPDQRLQSFHWIQLYKVASATRAGAPVMATTGPWLEPTPWPGVWWNLNVQLEYWLIHGSNHLELDSVTSTLDQNRAQLTANVASAYRSDSSGVGRSSDMFANRSVGTPGSGAEVGDLTWALHNVWLSYRHTMDDALLRDTLFPLLRRAINYYLRFLASGSDGKLHLPSTLSPEYPVVPPQDTNYDLALIRWGCQTLLDSASRLGIDDPLKTRWQQVLSTLVAYPTDTNGYMIGGSTPYAQSHRHYSHLLMIYPLYLVNWDQTGNRALIEKSIVRWHALTGAHRGYSYTGAASMYAMMRRGDTALTYLLKFFDPSTSYPCRANTHYTEAGPVIETPLSASQSIHDLLCQSWGGVVRVFPAVPGSWPDVTLHDFRTQGAFLVSAVRQAGATRFIRVRSLAGEPLKLDHGLTGTVTATLDDGTPATVQDLGGGVLGITLPKDREVLVHAGAVPDLVIAPVPIAKPGAAWGLPGADTPPPPGRYEAEDATISQGIFENSHTGFSGTGYVNGDNVSGSYVEWAFPITTAGTATIKLRYANGTTANRPSAIAVNGTTVFASRDYASTGTWDTWATDTFTVPVNAGTNTLRATSTTANGNPNIDYIDVAAASGGGTDYQAEDATISQGVVESNHTGFTGTGFVNFDNVAGSYVEFAVTAAQAGSATLTLRYANGTTVNRPMTIAVNGTTVTRDFPGTGDWDTWQTATLTVQLTAGANTIRTTATTANGGPNLDKITIG</sequence>
<evidence type="ECO:0000259" key="2">
    <source>
        <dbReference type="PROSITE" id="PS51175"/>
    </source>
</evidence>
<feature type="non-terminal residue" evidence="3">
    <location>
        <position position="1"/>
    </location>
</feature>
<dbReference type="InterPro" id="IPR008928">
    <property type="entry name" value="6-hairpin_glycosidase_sf"/>
</dbReference>
<protein>
    <submittedName>
        <fullName evidence="3">Carbohydrate-binding protein</fullName>
    </submittedName>
</protein>
<dbReference type="EMBL" id="JBHUCM010000064">
    <property type="protein sequence ID" value="MFD1546280.1"/>
    <property type="molecule type" value="Genomic_DNA"/>
</dbReference>
<dbReference type="Pfam" id="PF22124">
    <property type="entry name" value="Glyco_hydro_95_cat"/>
    <property type="match status" value="1"/>
</dbReference>
<dbReference type="CDD" id="cd04082">
    <property type="entry name" value="CBM35_pectate_lyase-like"/>
    <property type="match status" value="2"/>
</dbReference>
<proteinExistence type="predicted"/>
<dbReference type="Gene3D" id="2.60.120.260">
    <property type="entry name" value="Galactose-binding domain-like"/>
    <property type="match status" value="2"/>
</dbReference>
<feature type="domain" description="CBM6" evidence="2">
    <location>
        <begin position="869"/>
        <end position="991"/>
    </location>
</feature>
<feature type="compositionally biased region" description="Polar residues" evidence="1">
    <location>
        <begin position="173"/>
        <end position="182"/>
    </location>
</feature>
<gene>
    <name evidence="3" type="ORF">ACFSJ0_55250</name>
</gene>
<evidence type="ECO:0000313" key="3">
    <source>
        <dbReference type="EMBL" id="MFD1546280.1"/>
    </source>
</evidence>
<dbReference type="RefSeq" id="WP_378625894.1">
    <property type="nucleotide sequence ID" value="NZ_JBHUCM010000064.1"/>
</dbReference>
<name>A0ABW4GUT8_9ACTN</name>
<organism evidence="3 4">
    <name type="scientific">Nonomuraea guangzhouensis</name>
    <dbReference type="NCBI Taxonomy" id="1291555"/>
    <lineage>
        <taxon>Bacteria</taxon>
        <taxon>Bacillati</taxon>
        <taxon>Actinomycetota</taxon>
        <taxon>Actinomycetes</taxon>
        <taxon>Streptosporangiales</taxon>
        <taxon>Streptosporangiaceae</taxon>
        <taxon>Nonomuraea</taxon>
    </lineage>
</organism>
<evidence type="ECO:0000256" key="1">
    <source>
        <dbReference type="SAM" id="MobiDB-lite"/>
    </source>
</evidence>
<accession>A0ABW4GUT8</accession>
<keyword evidence="4" id="KW-1185">Reference proteome</keyword>